<dbReference type="EMBL" id="NIRI02000076">
    <property type="protein sequence ID" value="KAG5442129.1"/>
    <property type="molecule type" value="Genomic_DNA"/>
</dbReference>
<dbReference type="OrthoDB" id="6264054at2759"/>
<reference evidence="2 3" key="1">
    <citation type="journal article" date="2018" name="Biotechnol. Adv.">
        <title>Improved genomic resources and new bioinformatic workflow for the carcinogenic parasite Clonorchis sinensis: Biotechnological implications.</title>
        <authorList>
            <person name="Wang D."/>
            <person name="Korhonen P.K."/>
            <person name="Gasser R.B."/>
            <person name="Young N.D."/>
        </authorList>
    </citation>
    <scope>NUCLEOTIDE SEQUENCE [LARGE SCALE GENOMIC DNA]</scope>
    <source>
        <strain evidence="2">Cs-k2</strain>
    </source>
</reference>
<feature type="region of interest" description="Disordered" evidence="1">
    <location>
        <begin position="290"/>
        <end position="352"/>
    </location>
</feature>
<evidence type="ECO:0000313" key="3">
    <source>
        <dbReference type="Proteomes" id="UP000286415"/>
    </source>
</evidence>
<dbReference type="AlphaFoldDB" id="A0A8T1LZG9"/>
<reference evidence="2 3" key="2">
    <citation type="journal article" date="2021" name="Genomics">
        <title>High-quality reference genome for Clonorchis sinensis.</title>
        <authorList>
            <person name="Young N.D."/>
            <person name="Stroehlein A.J."/>
            <person name="Kinkar L."/>
            <person name="Wang T."/>
            <person name="Sohn W.M."/>
            <person name="Chang B.C.H."/>
            <person name="Kaur P."/>
            <person name="Weisz D."/>
            <person name="Dudchenko O."/>
            <person name="Aiden E.L."/>
            <person name="Korhonen P.K."/>
            <person name="Gasser R.B."/>
        </authorList>
    </citation>
    <scope>NUCLEOTIDE SEQUENCE [LARGE SCALE GENOMIC DNA]</scope>
    <source>
        <strain evidence="2">Cs-k2</strain>
    </source>
</reference>
<protein>
    <submittedName>
        <fullName evidence="2">Uncharacterized protein</fullName>
    </submittedName>
</protein>
<dbReference type="Proteomes" id="UP000286415">
    <property type="component" value="Unassembled WGS sequence"/>
</dbReference>
<feature type="compositionally biased region" description="Polar residues" evidence="1">
    <location>
        <begin position="88"/>
        <end position="120"/>
    </location>
</feature>
<sequence>MGDDTFVSLSEFVQVPTSTDVPNASTTVEDPIAFTEDLGSSYLASLPYFNEFPPSTGLDTSPPVGRTTNQARFSFTANTEASAAVSDSVDNYGQENDGASKNDSGFSSWTGASDSQQKFSPTLMRLDSEPRALQNSTASETNNLVTHTHSRNRVSLIAETNFCPPTTNSLSQLPDLSGLSCVNAVNEELHDRMFVHTLDFEHFPSIPVGLHPTDQDCLQRNDGDLPSGTNHLHPSPSGAEPIPAVTVRPDHIRQPVELPSPSLWTPISPERTFSQCCPYRRPGSAPVCANSVNGLSDKETDSGHDNVDTGQDGDDEGDVTPSNRTLKRPPRLRRLRHPSHQSTGAPPEHGGYLFTRTRELASSPTALCRPQNSLRLRRRHPPELHLPTSSSCPFDNLAIQPPLAHNDERTFDSPTPVSVYESLTTHSQSLMPDVVPRHLCPLVIPRVVSPVSRGTDGCFFGLHSIFTSSSRLPTPRCSSVPLPGFTNDLYMTSPVPSGADNSGGDRVDRRMSAAGSRMPAGSSFTTTSLSLLAQRMANIGDEMETSHSARVSAPAGTVWNSVRRATHTAHSVWSLSSNLVSLVTSPLECMNRIFQFASRSTASSITSASLRTTNFHSTQYGRRRTATYTAGTSNSHQRHSASYRLTIEPGSLMSPHMHPVTTSTTMRLPIQASTPRHRLHISTDTAVSSPRSLNLPRPDDSNMDEEVFIFDHE</sequence>
<feature type="region of interest" description="Disordered" evidence="1">
    <location>
        <begin position="494"/>
        <end position="522"/>
    </location>
</feature>
<proteinExistence type="predicted"/>
<feature type="compositionally biased region" description="Basic and acidic residues" evidence="1">
    <location>
        <begin position="296"/>
        <end position="307"/>
    </location>
</feature>
<name>A0A8T1LZG9_CLOSI</name>
<gene>
    <name evidence="2" type="ORF">CSKR_111476</name>
</gene>
<evidence type="ECO:0000256" key="1">
    <source>
        <dbReference type="SAM" id="MobiDB-lite"/>
    </source>
</evidence>
<evidence type="ECO:0000313" key="2">
    <source>
        <dbReference type="EMBL" id="KAG5442129.1"/>
    </source>
</evidence>
<comment type="caution">
    <text evidence="2">The sequence shown here is derived from an EMBL/GenBank/DDBJ whole genome shotgun (WGS) entry which is preliminary data.</text>
</comment>
<feature type="region of interest" description="Disordered" evidence="1">
    <location>
        <begin position="220"/>
        <end position="243"/>
    </location>
</feature>
<accession>A0A8T1LZG9</accession>
<feature type="compositionally biased region" description="Basic residues" evidence="1">
    <location>
        <begin position="325"/>
        <end position="339"/>
    </location>
</feature>
<feature type="region of interest" description="Disordered" evidence="1">
    <location>
        <begin position="84"/>
        <end position="120"/>
    </location>
</feature>
<keyword evidence="3" id="KW-1185">Reference proteome</keyword>
<organism evidence="2 3">
    <name type="scientific">Clonorchis sinensis</name>
    <name type="common">Chinese liver fluke</name>
    <dbReference type="NCBI Taxonomy" id="79923"/>
    <lineage>
        <taxon>Eukaryota</taxon>
        <taxon>Metazoa</taxon>
        <taxon>Spiralia</taxon>
        <taxon>Lophotrochozoa</taxon>
        <taxon>Platyhelminthes</taxon>
        <taxon>Trematoda</taxon>
        <taxon>Digenea</taxon>
        <taxon>Opisthorchiida</taxon>
        <taxon>Opisthorchiata</taxon>
        <taxon>Opisthorchiidae</taxon>
        <taxon>Clonorchis</taxon>
    </lineage>
</organism>